<dbReference type="InterPro" id="IPR050921">
    <property type="entry name" value="T4SS_GSP_E_ATPase"/>
</dbReference>
<comment type="similarity">
    <text evidence="1">Belongs to the GSP E family.</text>
</comment>
<dbReference type="Gene3D" id="3.30.450.380">
    <property type="match status" value="1"/>
</dbReference>
<proteinExistence type="inferred from homology"/>
<protein>
    <submittedName>
        <fullName evidence="3">CpaF/VirB11 family protein</fullName>
    </submittedName>
</protein>
<evidence type="ECO:0000256" key="1">
    <source>
        <dbReference type="ARBA" id="ARBA00006611"/>
    </source>
</evidence>
<dbReference type="Gene3D" id="3.40.50.300">
    <property type="entry name" value="P-loop containing nucleotide triphosphate hydrolases"/>
    <property type="match status" value="1"/>
</dbReference>
<name>A0ABY8EDL1_9FIRM</name>
<keyword evidence="4" id="KW-1185">Reference proteome</keyword>
<dbReference type="SUPFAM" id="SSF52540">
    <property type="entry name" value="P-loop containing nucleoside triphosphate hydrolases"/>
    <property type="match status" value="1"/>
</dbReference>
<dbReference type="Pfam" id="PF00437">
    <property type="entry name" value="T2SSE"/>
    <property type="match status" value="1"/>
</dbReference>
<dbReference type="PANTHER" id="PTHR30486">
    <property type="entry name" value="TWITCHING MOTILITY PROTEIN PILT"/>
    <property type="match status" value="1"/>
</dbReference>
<dbReference type="RefSeq" id="WP_277732827.1">
    <property type="nucleotide sequence ID" value="NZ_CP120733.1"/>
</dbReference>
<organism evidence="3 4">
    <name type="scientific">Tepidibacter hydrothermalis</name>
    <dbReference type="NCBI Taxonomy" id="3036126"/>
    <lineage>
        <taxon>Bacteria</taxon>
        <taxon>Bacillati</taxon>
        <taxon>Bacillota</taxon>
        <taxon>Clostridia</taxon>
        <taxon>Peptostreptococcales</taxon>
        <taxon>Peptostreptococcaceae</taxon>
        <taxon>Tepidibacter</taxon>
    </lineage>
</organism>
<dbReference type="EMBL" id="CP120733">
    <property type="protein sequence ID" value="WFD10861.1"/>
    <property type="molecule type" value="Genomic_DNA"/>
</dbReference>
<feature type="domain" description="Bacterial type II secretion system protein E" evidence="2">
    <location>
        <begin position="170"/>
        <end position="403"/>
    </location>
</feature>
<dbReference type="InterPro" id="IPR027417">
    <property type="entry name" value="P-loop_NTPase"/>
</dbReference>
<dbReference type="PANTHER" id="PTHR30486:SF6">
    <property type="entry name" value="TYPE IV PILUS RETRACTATION ATPASE PILT"/>
    <property type="match status" value="1"/>
</dbReference>
<dbReference type="Proteomes" id="UP001222800">
    <property type="component" value="Chromosome"/>
</dbReference>
<dbReference type="CDD" id="cd01130">
    <property type="entry name" value="VirB11-like_ATPase"/>
    <property type="match status" value="1"/>
</dbReference>
<accession>A0ABY8EDL1</accession>
<reference evidence="3 4" key="1">
    <citation type="submission" date="2023-03" db="EMBL/GenBank/DDBJ databases">
        <title>Complete genome sequence of Tepidibacter sp. SWIR-1, isolated from a deep-sea hydrothermal vent.</title>
        <authorList>
            <person name="Li X."/>
        </authorList>
    </citation>
    <scope>NUCLEOTIDE SEQUENCE [LARGE SCALE GENOMIC DNA]</scope>
    <source>
        <strain evidence="3 4">SWIR-1</strain>
    </source>
</reference>
<evidence type="ECO:0000313" key="4">
    <source>
        <dbReference type="Proteomes" id="UP001222800"/>
    </source>
</evidence>
<evidence type="ECO:0000259" key="2">
    <source>
        <dbReference type="Pfam" id="PF00437"/>
    </source>
</evidence>
<gene>
    <name evidence="3" type="ORF">P4S50_01940</name>
</gene>
<sequence length="462" mass="52949">MMNNILLDSPQNIREFSDILHEVQEYISGKYALLISDDSERQKEQIKSYITKYLMDYSLAVEDLTLDELVEKLYSEMAEYSFLTKYLFRNDIEEININSWQDIKVTYSNGEILPIKEHFNSPKHAVDVMRRLLHKSGMILDHSQPIVVGHLSEKIRITVLGQGVIDPNMGVAVSIRIVNPKKLVKEDFIKHHTANEEMLEFLSLAHRYGESMCLTGATSSGKTTLMSWILSTLPDNKRIYTIENGTREFNLVKRNEKGEVINNIIHTVTRHSDDPKQNITMVKLLETGLTVNPDYICVAEMKSEEAFFAQEAARTGHGVTTTIHASSCIATYYRMVTLCKQRYDMDERTLYNLVTEAFPIVAFCKKLEDNSRHIMEITECEIKDDGTRNIRTLYKFNVTDNSMVDGKLKIIGEYEKVNDMSKSLQKRLLENGMPRNILQTFIGWSQKKSAARPCSLGGESNE</sequence>
<dbReference type="InterPro" id="IPR001482">
    <property type="entry name" value="T2SS/T4SS_dom"/>
</dbReference>
<evidence type="ECO:0000313" key="3">
    <source>
        <dbReference type="EMBL" id="WFD10861.1"/>
    </source>
</evidence>